<reference evidence="1" key="1">
    <citation type="submission" date="2020-11" db="EMBL/GenBank/DDBJ databases">
        <authorList>
            <consortium name="DOE Joint Genome Institute"/>
            <person name="Ahrendt S."/>
            <person name="Riley R."/>
            <person name="Andreopoulos W."/>
            <person name="Labutti K."/>
            <person name="Pangilinan J."/>
            <person name="Ruiz-Duenas F.J."/>
            <person name="Barrasa J.M."/>
            <person name="Sanchez-Garcia M."/>
            <person name="Camarero S."/>
            <person name="Miyauchi S."/>
            <person name="Serrano A."/>
            <person name="Linde D."/>
            <person name="Babiker R."/>
            <person name="Drula E."/>
            <person name="Ayuso-Fernandez I."/>
            <person name="Pacheco R."/>
            <person name="Padilla G."/>
            <person name="Ferreira P."/>
            <person name="Barriuso J."/>
            <person name="Kellner H."/>
            <person name="Castanera R."/>
            <person name="Alfaro M."/>
            <person name="Ramirez L."/>
            <person name="Pisabarro A.G."/>
            <person name="Kuo A."/>
            <person name="Tritt A."/>
            <person name="Lipzen A."/>
            <person name="He G."/>
            <person name="Yan M."/>
            <person name="Ng V."/>
            <person name="Cullen D."/>
            <person name="Martin F."/>
            <person name="Rosso M.-N."/>
            <person name="Henrissat B."/>
            <person name="Hibbett D."/>
            <person name="Martinez A.T."/>
            <person name="Grigoriev I.V."/>
        </authorList>
    </citation>
    <scope>NUCLEOTIDE SEQUENCE</scope>
    <source>
        <strain evidence="1">ATCC 90797</strain>
    </source>
</reference>
<accession>A0A9P5ZR89</accession>
<evidence type="ECO:0000313" key="1">
    <source>
        <dbReference type="EMBL" id="KAF9492206.1"/>
    </source>
</evidence>
<name>A0A9P5ZR89_PLEER</name>
<gene>
    <name evidence="1" type="ORF">BDN71DRAFT_1451890</name>
</gene>
<evidence type="ECO:0000313" key="2">
    <source>
        <dbReference type="Proteomes" id="UP000807025"/>
    </source>
</evidence>
<protein>
    <submittedName>
        <fullName evidence="1">Uncharacterized protein</fullName>
    </submittedName>
</protein>
<dbReference type="AlphaFoldDB" id="A0A9P5ZR89"/>
<dbReference type="EMBL" id="MU154605">
    <property type="protein sequence ID" value="KAF9492206.1"/>
    <property type="molecule type" value="Genomic_DNA"/>
</dbReference>
<organism evidence="1 2">
    <name type="scientific">Pleurotus eryngii</name>
    <name type="common">Boletus of the steppes</name>
    <dbReference type="NCBI Taxonomy" id="5323"/>
    <lineage>
        <taxon>Eukaryota</taxon>
        <taxon>Fungi</taxon>
        <taxon>Dikarya</taxon>
        <taxon>Basidiomycota</taxon>
        <taxon>Agaricomycotina</taxon>
        <taxon>Agaricomycetes</taxon>
        <taxon>Agaricomycetidae</taxon>
        <taxon>Agaricales</taxon>
        <taxon>Pleurotineae</taxon>
        <taxon>Pleurotaceae</taxon>
        <taxon>Pleurotus</taxon>
    </lineage>
</organism>
<keyword evidence="2" id="KW-1185">Reference proteome</keyword>
<proteinExistence type="predicted"/>
<dbReference type="Proteomes" id="UP000807025">
    <property type="component" value="Unassembled WGS sequence"/>
</dbReference>
<comment type="caution">
    <text evidence="1">The sequence shown here is derived from an EMBL/GenBank/DDBJ whole genome shotgun (WGS) entry which is preliminary data.</text>
</comment>
<sequence>MPSIQHGYPPLRPFDYDDGLPEQQSPPPIIFKHKVWSHGQGYLALPHESIPRNTQQYILPHRVGLTSDSAYEMMLPTYIGVSDPRCLWITRYRPGQIDVSPSISVTHLDLGNSYSMSGCSSVPHVKACLLTLKLSISTHTRVGACFRRGFDVVASRRRS</sequence>